<name>A0A0B5JD58_9VIRU</name>
<protein>
    <submittedName>
        <fullName evidence="2">Uncharacterized protein</fullName>
    </submittedName>
</protein>
<dbReference type="GeneID" id="23462534"/>
<feature type="region of interest" description="Disordered" evidence="1">
    <location>
        <begin position="61"/>
        <end position="86"/>
    </location>
</feature>
<dbReference type="RefSeq" id="YP_009119852.1">
    <property type="nucleotide sequence ID" value="NC_026440.1"/>
</dbReference>
<organism evidence="2 3">
    <name type="scientific">Pandoravirus inopinatum</name>
    <dbReference type="NCBI Taxonomy" id="1605721"/>
    <lineage>
        <taxon>Viruses</taxon>
        <taxon>Pandoravirus</taxon>
    </lineage>
</organism>
<evidence type="ECO:0000256" key="1">
    <source>
        <dbReference type="SAM" id="MobiDB-lite"/>
    </source>
</evidence>
<evidence type="ECO:0000313" key="2">
    <source>
        <dbReference type="EMBL" id="AJF97617.1"/>
    </source>
</evidence>
<sequence>MAPHDPALCRHHRANYGDNQCDIAVITARLADVSTPARLTAVSCTPFCVVPSDIRPWFVMPDEDQTGDSSIAGSGGPSSARHTARTNPRMHIEWLSGRPWWWG</sequence>
<dbReference type="Proteomes" id="UP000202511">
    <property type="component" value="Segment"/>
</dbReference>
<proteinExistence type="predicted"/>
<accession>A0A0B5JD58</accession>
<reference evidence="2 3" key="1">
    <citation type="journal article" date="2015" name="Parasitol. Res.">
        <title>Viruses in close associations with free-living amoebae.</title>
        <authorList>
            <person name="Scheid P."/>
        </authorList>
    </citation>
    <scope>NUCLEOTIDE SEQUENCE [LARGE SCALE GENOMIC DNA]</scope>
    <source>
        <strain evidence="2">KlaHel</strain>
    </source>
</reference>
<evidence type="ECO:0000313" key="3">
    <source>
        <dbReference type="Proteomes" id="UP000202511"/>
    </source>
</evidence>
<dbReference type="KEGG" id="vg:23462534"/>
<dbReference type="EMBL" id="KP136319">
    <property type="protein sequence ID" value="AJF97617.1"/>
    <property type="molecule type" value="Genomic_DNA"/>
</dbReference>